<dbReference type="Pfam" id="PF00307">
    <property type="entry name" value="CH"/>
    <property type="match status" value="1"/>
</dbReference>
<feature type="signal peptide" evidence="6">
    <location>
        <begin position="1"/>
        <end position="29"/>
    </location>
</feature>
<dbReference type="FunFam" id="2.10.110.10:FF:000041">
    <property type="entry name" value="LIM and calponin homology domains 1"/>
    <property type="match status" value="1"/>
</dbReference>
<accession>A0A803K7Z9</accession>
<dbReference type="PANTHER" id="PTHR46767:SF1">
    <property type="entry name" value="LIM DOMAIN ONLY PROTEIN 7"/>
    <property type="match status" value="1"/>
</dbReference>
<dbReference type="FunFam" id="1.10.418.10:FF:000038">
    <property type="entry name" value="LIM and calponin homology domains-containing protein 1"/>
    <property type="match status" value="1"/>
</dbReference>
<organism evidence="10">
    <name type="scientific">Xenopus tropicalis</name>
    <name type="common">Western clawed frog</name>
    <name type="synonym">Silurana tropicalis</name>
    <dbReference type="NCBI Taxonomy" id="8364"/>
    <lineage>
        <taxon>Eukaryota</taxon>
        <taxon>Metazoa</taxon>
        <taxon>Chordata</taxon>
        <taxon>Craniata</taxon>
        <taxon>Vertebrata</taxon>
        <taxon>Euteleostomi</taxon>
        <taxon>Amphibia</taxon>
        <taxon>Batrachia</taxon>
        <taxon>Anura</taxon>
        <taxon>Pipoidea</taxon>
        <taxon>Pipidae</taxon>
        <taxon>Xenopodinae</taxon>
        <taxon>Xenopus</taxon>
        <taxon>Silurana</taxon>
    </lineage>
</organism>
<feature type="compositionally biased region" description="Basic and acidic residues" evidence="5">
    <location>
        <begin position="1642"/>
        <end position="1654"/>
    </location>
</feature>
<dbReference type="GO" id="GO:0010604">
    <property type="term" value="P:positive regulation of macromolecule metabolic process"/>
    <property type="evidence" value="ECO:0007669"/>
    <property type="project" value="UniProtKB-ARBA"/>
</dbReference>
<evidence type="ECO:0000256" key="2">
    <source>
        <dbReference type="ARBA" id="ARBA00022833"/>
    </source>
</evidence>
<feature type="region of interest" description="Disordered" evidence="5">
    <location>
        <begin position="1454"/>
        <end position="1565"/>
    </location>
</feature>
<dbReference type="Pfam" id="PF15949">
    <property type="entry name" value="DUF4757"/>
    <property type="match status" value="2"/>
</dbReference>
<evidence type="ECO:0000259" key="9">
    <source>
        <dbReference type="PROSITE" id="PS50106"/>
    </source>
</evidence>
<feature type="compositionally biased region" description="Polar residues" evidence="5">
    <location>
        <begin position="1691"/>
        <end position="1707"/>
    </location>
</feature>
<dbReference type="GO" id="GO:0046872">
    <property type="term" value="F:metal ion binding"/>
    <property type="evidence" value="ECO:0007669"/>
    <property type="project" value="UniProtKB-KW"/>
</dbReference>
<proteinExistence type="predicted"/>
<gene>
    <name evidence="10" type="primary">lmo7</name>
</gene>
<feature type="compositionally biased region" description="Polar residues" evidence="5">
    <location>
        <begin position="1307"/>
        <end position="1327"/>
    </location>
</feature>
<dbReference type="Gene3D" id="1.10.418.10">
    <property type="entry name" value="Calponin-like domain"/>
    <property type="match status" value="1"/>
</dbReference>
<dbReference type="InterPro" id="IPR001715">
    <property type="entry name" value="CH_dom"/>
</dbReference>
<dbReference type="GO" id="GO:0031032">
    <property type="term" value="P:actomyosin structure organization"/>
    <property type="evidence" value="ECO:0007669"/>
    <property type="project" value="InterPro"/>
</dbReference>
<dbReference type="CDD" id="cd08368">
    <property type="entry name" value="LIM"/>
    <property type="match status" value="1"/>
</dbReference>
<dbReference type="SMART" id="SM00033">
    <property type="entry name" value="CH"/>
    <property type="match status" value="1"/>
</dbReference>
<keyword evidence="2 4" id="KW-0862">Zinc</keyword>
<reference evidence="10" key="2">
    <citation type="submission" date="2021-03" db="UniProtKB">
        <authorList>
            <consortium name="Ensembl"/>
        </authorList>
    </citation>
    <scope>IDENTIFICATION</scope>
</reference>
<dbReference type="FunCoup" id="A0A803K7Z9">
    <property type="interactions" value="924"/>
</dbReference>
<feature type="compositionally biased region" description="Polar residues" evidence="5">
    <location>
        <begin position="1619"/>
        <end position="1630"/>
    </location>
</feature>
<dbReference type="GO" id="GO:0023051">
    <property type="term" value="P:regulation of signaling"/>
    <property type="evidence" value="ECO:0007669"/>
    <property type="project" value="InterPro"/>
</dbReference>
<dbReference type="InterPro" id="IPR031865">
    <property type="entry name" value="DUF4757"/>
</dbReference>
<feature type="compositionally biased region" description="Basic and acidic residues" evidence="5">
    <location>
        <begin position="281"/>
        <end position="292"/>
    </location>
</feature>
<evidence type="ECO:0000259" key="7">
    <source>
        <dbReference type="PROSITE" id="PS50021"/>
    </source>
</evidence>
<dbReference type="InParanoid" id="A0A803K7Z9"/>
<dbReference type="SUPFAM" id="SSF47576">
    <property type="entry name" value="Calponin-homology domain, CH-domain"/>
    <property type="match status" value="1"/>
</dbReference>
<evidence type="ECO:0000256" key="1">
    <source>
        <dbReference type="ARBA" id="ARBA00022723"/>
    </source>
</evidence>
<reference evidence="10" key="1">
    <citation type="journal article" date="2010" name="Science">
        <title>The genome of the Western clawed frog Xenopus tropicalis.</title>
        <authorList>
            <person name="Hellsten U."/>
            <person name="Harland R.M."/>
            <person name="Gilchrist M.J."/>
            <person name="Hendrix D."/>
            <person name="Jurka J."/>
            <person name="Kapitonov V."/>
            <person name="Ovcharenko I."/>
            <person name="Putnam N.H."/>
            <person name="Shu S."/>
            <person name="Taher L."/>
            <person name="Blitz I.L."/>
            <person name="Blumberg B."/>
            <person name="Dichmann D.S."/>
            <person name="Dubchak I."/>
            <person name="Amaya E."/>
            <person name="Detter J.C."/>
            <person name="Fletcher R."/>
            <person name="Gerhard D.S."/>
            <person name="Goodstein D."/>
            <person name="Graves T."/>
            <person name="Grigoriev I.V."/>
            <person name="Grimwood J."/>
            <person name="Kawashima T."/>
            <person name="Lindquist E."/>
            <person name="Lucas S.M."/>
            <person name="Mead P.E."/>
            <person name="Mitros T."/>
            <person name="Ogino H."/>
            <person name="Ohta Y."/>
            <person name="Poliakov A.V."/>
            <person name="Pollet N."/>
            <person name="Robert J."/>
            <person name="Salamov A."/>
            <person name="Sater A.K."/>
            <person name="Schmutz J."/>
            <person name="Terry A."/>
            <person name="Vize P.D."/>
            <person name="Warren W.C."/>
            <person name="Wells D."/>
            <person name="Wills A."/>
            <person name="Wilson R.K."/>
            <person name="Zimmerman L.B."/>
            <person name="Zorn A.M."/>
            <person name="Grainger R."/>
            <person name="Grammer T."/>
            <person name="Khokha M.K."/>
            <person name="Richardson P.M."/>
            <person name="Rokhsar D.S."/>
        </authorList>
    </citation>
    <scope>NUCLEOTIDE SEQUENCE [LARGE SCALE GENOMIC DNA]</scope>
    <source>
        <strain evidence="10">Nigerian</strain>
    </source>
</reference>
<feature type="compositionally biased region" description="Polar residues" evidence="5">
    <location>
        <begin position="1751"/>
        <end position="1769"/>
    </location>
</feature>
<dbReference type="InterPro" id="IPR036034">
    <property type="entry name" value="PDZ_sf"/>
</dbReference>
<feature type="region of interest" description="Disordered" evidence="5">
    <location>
        <begin position="1387"/>
        <end position="1441"/>
    </location>
</feature>
<dbReference type="PROSITE" id="PS50023">
    <property type="entry name" value="LIM_DOMAIN_2"/>
    <property type="match status" value="1"/>
</dbReference>
<sequence length="1848" mass="210945">MFNLVIASCNNVIFLNVIMLARLIMPCDDAVIMKKLLHPFSNFFLISFQLAMEWNENPEVSCDLAYSEAQRWIEEVTGKNFGNKDFRSALENGVLFCDLINKIKPGIIKKINRLSTPIAGLDNINVFLRACETLGLKEAQLFHPGDLQDLSSRVTVRPEETDRRLKNVLITLYWLGRKAQSDSYYNGPYLNLKAFEGLLGQTLIKALEESTSSKRSGRDSGCSDLWYSEQRDSLTSPPIHKRDDSWDSLDSFGSKSYTSFSSDTTIKGSSEGGESETESELTDKMQDSSKDDMSYRRLSAMEPKATTTFNKFLPNKVKQFNYMPAPLRKKRIDKNEDNRRSWASPVFTEPDGTFSSNSDSEDDGPLPDLVLDDFAQRKFHLNNKSPISTTSGHFLKCQNHLLSKVMPPTSQTLPHSQDQKTDGQKQTKTVLKDSFEYSSLTSDEDDDFTRDVPNIVNDDLYVRKVGVPAPQSKTSFDMFLPNFSAQEDDQLRKQIRKGMCSRPWYNEFQGFSKNSAQNFSFLLTSGHGSALTENVDSALNRDPVSQSSSCTKKDMDDTDASEKPSQFLLLQALQKMSYDALTSKTKSDPTSGPRVVTSCQKPSNQNEDTMEMLPNLQNDDFFTRKTRTFHLNQVINLGTPLVRVCEIEKDIICQSKLEDSELPDLVKDDMTIRRVQNEPKEIHLSGAPDNYHPVPFPEPWTLPENIQSKFLCTVTKKQESAKEDKCGGVIKMSDKLKKDDMLTRKVNLCQTSNSLTPKSFIPGPCNDKDFKKWEWIREASKARHKKRLLVERLKEKLSINSGSKSLEAITADELISNRQVRFEELQKIRTQLQDQDQKWQDDLAKWKSRRKSFTSDMQKKKEEREELEKISYESPERTYKTFREMQQERETRNQDNYYMSKESSEDRKMYSSNDDVFGDAPSKRMLERSYTVAVEAPYSMGKGTSSVQNKENDRGVISELLPTSNSTFETDGTYSSKANTSYVEQGPENSNTKTSRSLFERTYTVESGAPYSNKKETIHSITSYEKQDNGPPMNSSSLLGEQHSYSSFVTESKPIPGLASLPRSYQKNDTSRITSVVTPRPFGIQSKGITSLPRSFTVDDSFKYNGDLGSTKNNSAFNSYIKVEEKPNRIKRSEENDEPDEKESIRRSHSPKPFPGVSAAPEKRIISESVNVTSSARGVDQTKVPGPLDQYSDLRISINQKPGSSLDFGFKTSWNSSGVFVKSVDIGSPAEFCQLHVDDEILSVNGTKVSSMDYNQWVEAMDHAVETGNLAMDVRRYGKNGSPENKWIDASRSQSTSLKKDVPDSGNARSQLNGIQDSTPKGSSDSSLLDMPVPSINVSTRRSWDPEDERKRQEKWLQEQEQILQEKYKREQEQLREEWERAQQEAEKERFHQIQQEQVHSSLPITSQSSYWKTFGSDLHSSEEENRQKESSEEELESERQWKRAEEERLKYLEAQRHHEVEEQRRQLEEETNRRQTEEENRRRQAEEENRRRQAEENERKRQEEERKRKEEEMRLQRAAEEERHQKKLQEEEQKQNASERIYGRNNVGLESDDYHTPGNGISGRPKYGLAHWLIEDEQKRKNTKFSQSSVPSELEAKRKQIFNQMKYPERYRGDHTDSGTSEDTGNVQQRPYREQLQGSAEVERQRIIQEMRKKAPLNNDNSWIRQRSSSMTKEASTLPNYMRRGESLDNLDSTSGLQRVSPWANQSSSYNSLSSSQDFSRPSQVVSTSNRTFLRNSSNSLPQSAAGPSKSASLPQSSAVSQTSNQQRNKSVSGKKLCSYCNNSLGKGAAMIIESLGLCFHLHCFKCVACETDLGGSESGAEVRIRNSELYCNSCYIKFKMGQPTSM</sequence>
<feature type="compositionally biased region" description="Polar residues" evidence="5">
    <location>
        <begin position="1032"/>
        <end position="1050"/>
    </location>
</feature>
<protein>
    <submittedName>
        <fullName evidence="10">LIM domain 7 protein</fullName>
    </submittedName>
</protein>
<keyword evidence="6" id="KW-0732">Signal</keyword>
<feature type="compositionally biased region" description="Polar residues" evidence="5">
    <location>
        <begin position="1393"/>
        <end position="1412"/>
    </location>
</feature>
<dbReference type="InterPro" id="IPR001478">
    <property type="entry name" value="PDZ"/>
</dbReference>
<dbReference type="PANTHER" id="PTHR46767">
    <property type="entry name" value="LIM DOMAIN ONLY PROTEIN 7"/>
    <property type="match status" value="1"/>
</dbReference>
<feature type="region of interest" description="Disordered" evidence="5">
    <location>
        <begin position="1024"/>
        <end position="1055"/>
    </location>
</feature>
<dbReference type="SUPFAM" id="SSF50156">
    <property type="entry name" value="PDZ domain-like"/>
    <property type="match status" value="1"/>
</dbReference>
<dbReference type="PRINTS" id="PR00889">
    <property type="entry name" value="CALPONIN"/>
</dbReference>
<feature type="domain" description="PDZ" evidence="9">
    <location>
        <begin position="1195"/>
        <end position="1276"/>
    </location>
</feature>
<dbReference type="InterPro" id="IPR001781">
    <property type="entry name" value="Znf_LIM"/>
</dbReference>
<feature type="region of interest" description="Disordered" evidence="5">
    <location>
        <begin position="850"/>
        <end position="872"/>
    </location>
</feature>
<dbReference type="InterPro" id="IPR001997">
    <property type="entry name" value="Calponin/LIMCH1"/>
</dbReference>
<dbReference type="InterPro" id="IPR029978">
    <property type="entry name" value="LMO-7"/>
</dbReference>
<feature type="region of interest" description="Disordered" evidence="5">
    <location>
        <begin position="1127"/>
        <end position="1161"/>
    </location>
</feature>
<feature type="region of interest" description="Disordered" evidence="5">
    <location>
        <begin position="257"/>
        <end position="292"/>
    </location>
</feature>
<feature type="compositionally biased region" description="Basic and acidic residues" evidence="5">
    <location>
        <begin position="1420"/>
        <end position="1431"/>
    </location>
</feature>
<feature type="domain" description="LIM zinc-binding" evidence="8">
    <location>
        <begin position="1777"/>
        <end position="1843"/>
    </location>
</feature>
<evidence type="ECO:0000256" key="5">
    <source>
        <dbReference type="SAM" id="MobiDB-lite"/>
    </source>
</evidence>
<feature type="chain" id="PRO_5030596065" evidence="6">
    <location>
        <begin position="30"/>
        <end position="1848"/>
    </location>
</feature>
<feature type="region of interest" description="Disordered" evidence="5">
    <location>
        <begin position="406"/>
        <end position="427"/>
    </location>
</feature>
<dbReference type="Gene3D" id="2.30.42.10">
    <property type="match status" value="1"/>
</dbReference>
<feature type="compositionally biased region" description="Basic and acidic residues" evidence="5">
    <location>
        <begin position="857"/>
        <end position="872"/>
    </location>
</feature>
<dbReference type="PROSITE" id="PS50021">
    <property type="entry name" value="CH"/>
    <property type="match status" value="1"/>
</dbReference>
<feature type="compositionally biased region" description="Polar residues" evidence="5">
    <location>
        <begin position="597"/>
        <end position="607"/>
    </location>
</feature>
<dbReference type="SMART" id="SM00228">
    <property type="entry name" value="PDZ"/>
    <property type="match status" value="1"/>
</dbReference>
<feature type="compositionally biased region" description="Basic and acidic residues" evidence="5">
    <location>
        <begin position="1454"/>
        <end position="1535"/>
    </location>
</feature>
<keyword evidence="3 4" id="KW-0440">LIM domain</keyword>
<dbReference type="PROSITE" id="PS00478">
    <property type="entry name" value="LIM_DOMAIN_1"/>
    <property type="match status" value="1"/>
</dbReference>
<feature type="compositionally biased region" description="Low complexity" evidence="5">
    <location>
        <begin position="257"/>
        <end position="269"/>
    </location>
</feature>
<dbReference type="Ensembl" id="ENSXETT00000108811">
    <property type="protein sequence ID" value="ENSXETP00000116384"/>
    <property type="gene ID" value="ENSXETG00000004710"/>
</dbReference>
<dbReference type="PROSITE" id="PS50106">
    <property type="entry name" value="PDZ"/>
    <property type="match status" value="1"/>
</dbReference>
<evidence type="ECO:0000256" key="6">
    <source>
        <dbReference type="SAM" id="SignalP"/>
    </source>
</evidence>
<dbReference type="Pfam" id="PF00595">
    <property type="entry name" value="PDZ"/>
    <property type="match status" value="1"/>
</dbReference>
<feature type="region of interest" description="Disordered" evidence="5">
    <location>
        <begin position="940"/>
        <end position="998"/>
    </location>
</feature>
<dbReference type="SMART" id="SM00132">
    <property type="entry name" value="LIM"/>
    <property type="match status" value="1"/>
</dbReference>
<evidence type="ECO:0000313" key="10">
    <source>
        <dbReference type="Ensembl" id="ENSXETP00000116384"/>
    </source>
</evidence>
<feature type="region of interest" description="Disordered" evidence="5">
    <location>
        <begin position="534"/>
        <end position="561"/>
    </location>
</feature>
<name>A0A803K7Z9_XENTR</name>
<feature type="compositionally biased region" description="Polar residues" evidence="5">
    <location>
        <begin position="1659"/>
        <end position="1680"/>
    </location>
</feature>
<feature type="compositionally biased region" description="Low complexity" evidence="5">
    <location>
        <begin position="1708"/>
        <end position="1721"/>
    </location>
</feature>
<dbReference type="InterPro" id="IPR036872">
    <property type="entry name" value="CH_dom_sf"/>
</dbReference>
<feature type="compositionally biased region" description="Basic and acidic residues" evidence="5">
    <location>
        <begin position="417"/>
        <end position="427"/>
    </location>
</feature>
<feature type="domain" description="Calponin-homology (CH)" evidence="7">
    <location>
        <begin position="63"/>
        <end position="180"/>
    </location>
</feature>
<feature type="region of interest" description="Disordered" evidence="5">
    <location>
        <begin position="900"/>
        <end position="922"/>
    </location>
</feature>
<dbReference type="GO" id="GO:0080090">
    <property type="term" value="P:regulation of primary metabolic process"/>
    <property type="evidence" value="ECO:0007669"/>
    <property type="project" value="UniProtKB-ARBA"/>
</dbReference>
<dbReference type="Bgee" id="ENSXETG00000004710">
    <property type="expression patterns" value="Expressed in skeletal muscle tissue and 20 other cell types or tissues"/>
</dbReference>
<evidence type="ECO:0000259" key="8">
    <source>
        <dbReference type="PROSITE" id="PS50023"/>
    </source>
</evidence>
<dbReference type="GeneTree" id="ENSGT00950000183159"/>
<feature type="region of interest" description="Disordered" evidence="5">
    <location>
        <begin position="328"/>
        <end position="368"/>
    </location>
</feature>
<dbReference type="GO" id="GO:0030155">
    <property type="term" value="P:regulation of cell adhesion"/>
    <property type="evidence" value="ECO:0007669"/>
    <property type="project" value="InterPro"/>
</dbReference>
<keyword evidence="1 4" id="KW-0479">Metal-binding</keyword>
<dbReference type="Gene3D" id="2.10.110.10">
    <property type="entry name" value="Cysteine Rich Protein"/>
    <property type="match status" value="1"/>
</dbReference>
<feature type="region of interest" description="Disordered" evidence="5">
    <location>
        <begin position="583"/>
        <end position="610"/>
    </location>
</feature>
<feature type="compositionally biased region" description="Basic and acidic residues" evidence="5">
    <location>
        <begin position="1608"/>
        <end position="1618"/>
    </location>
</feature>
<feature type="compositionally biased region" description="Polar residues" evidence="5">
    <location>
        <begin position="1722"/>
        <end position="1744"/>
    </location>
</feature>
<dbReference type="Xenbase" id="XB-GENE-949056">
    <property type="gene designation" value="lmo7"/>
</dbReference>
<feature type="compositionally biased region" description="Polar residues" evidence="5">
    <location>
        <begin position="534"/>
        <end position="550"/>
    </location>
</feature>
<dbReference type="Pfam" id="PF00412">
    <property type="entry name" value="LIM"/>
    <property type="match status" value="1"/>
</dbReference>
<dbReference type="GO" id="GO:0003779">
    <property type="term" value="F:actin binding"/>
    <property type="evidence" value="ECO:0007669"/>
    <property type="project" value="InterPro"/>
</dbReference>
<evidence type="ECO:0000256" key="3">
    <source>
        <dbReference type="ARBA" id="ARBA00023038"/>
    </source>
</evidence>
<evidence type="ECO:0000256" key="4">
    <source>
        <dbReference type="PROSITE-ProRule" id="PRU00125"/>
    </source>
</evidence>
<feature type="region of interest" description="Disordered" evidence="5">
    <location>
        <begin position="1604"/>
        <end position="1769"/>
    </location>
</feature>
<feature type="region of interest" description="Disordered" evidence="5">
    <location>
        <begin position="1277"/>
        <end position="1348"/>
    </location>
</feature>
<feature type="compositionally biased region" description="Polar residues" evidence="5">
    <location>
        <begin position="961"/>
        <end position="997"/>
    </location>
</feature>